<feature type="domain" description="Alpha/beta hydrolase fold-3" evidence="2">
    <location>
        <begin position="78"/>
        <end position="297"/>
    </location>
</feature>
<name>A0AAQ3JRS7_9LILI</name>
<feature type="active site" evidence="1">
    <location>
        <position position="166"/>
    </location>
</feature>
<proteinExistence type="predicted"/>
<dbReference type="PANTHER" id="PTHR23024">
    <property type="entry name" value="ARYLACETAMIDE DEACETYLASE"/>
    <property type="match status" value="1"/>
</dbReference>
<gene>
    <name evidence="3" type="ORF">Cni_G03020</name>
</gene>
<reference evidence="3 4" key="1">
    <citation type="submission" date="2023-10" db="EMBL/GenBank/DDBJ databases">
        <title>Chromosome-scale genome assembly provides insights into flower coloration mechanisms of Canna indica.</title>
        <authorList>
            <person name="Li C."/>
        </authorList>
    </citation>
    <scope>NUCLEOTIDE SEQUENCE [LARGE SCALE GENOMIC DNA]</scope>
    <source>
        <tissue evidence="3">Flower</tissue>
    </source>
</reference>
<evidence type="ECO:0000313" key="4">
    <source>
        <dbReference type="Proteomes" id="UP001327560"/>
    </source>
</evidence>
<dbReference type="PANTHER" id="PTHR23024:SF577">
    <property type="entry name" value="CARBOXYLESTERASE 2-RELATED"/>
    <property type="match status" value="1"/>
</dbReference>
<dbReference type="InterPro" id="IPR050466">
    <property type="entry name" value="Carboxylest/Gibb_receptor"/>
</dbReference>
<dbReference type="GO" id="GO:0016787">
    <property type="term" value="F:hydrolase activity"/>
    <property type="evidence" value="ECO:0007669"/>
    <property type="project" value="InterPro"/>
</dbReference>
<dbReference type="Proteomes" id="UP001327560">
    <property type="component" value="Chromosome 1"/>
</dbReference>
<evidence type="ECO:0000256" key="1">
    <source>
        <dbReference type="PROSITE-ProRule" id="PRU10038"/>
    </source>
</evidence>
<sequence>MDPDAEIEYDFSPYLYLYKSGRVRRFAAPDIVPASPDAAAGVISKDVPINPSTGITARLFLPSLSMTPKKTKNKLPILVYFHGGGFVIGSPFSSTYHGFLDALVARAGVLAVSVDYRLAPEHPLPTAYDDSLVALRWVASHANGEGTEEWLADHGDFRRIFLAGDSAGANIAHNILLKLGDLPRGVSVEGMVLIHPYFWGKHPIVGETVEPRLRQKLESSWGFISGWKMGVEDPRVDPAMEEAARLRGLQCRRVLVVVAEMDYYAARGRAYYETVKGSRWKGEVELYETPGERHVFHLKMPQSKKAMAMRKRIAAFLNGDDNFFYNLLSSVAHKFCGKF</sequence>
<dbReference type="InterPro" id="IPR013094">
    <property type="entry name" value="AB_hydrolase_3"/>
</dbReference>
<dbReference type="InterPro" id="IPR033140">
    <property type="entry name" value="Lipase_GDXG_put_SER_AS"/>
</dbReference>
<dbReference type="EMBL" id="CP136890">
    <property type="protein sequence ID" value="WOK94318.1"/>
    <property type="molecule type" value="Genomic_DNA"/>
</dbReference>
<organism evidence="3 4">
    <name type="scientific">Canna indica</name>
    <name type="common">Indian-shot</name>
    <dbReference type="NCBI Taxonomy" id="4628"/>
    <lineage>
        <taxon>Eukaryota</taxon>
        <taxon>Viridiplantae</taxon>
        <taxon>Streptophyta</taxon>
        <taxon>Embryophyta</taxon>
        <taxon>Tracheophyta</taxon>
        <taxon>Spermatophyta</taxon>
        <taxon>Magnoliopsida</taxon>
        <taxon>Liliopsida</taxon>
        <taxon>Zingiberales</taxon>
        <taxon>Cannaceae</taxon>
        <taxon>Canna</taxon>
    </lineage>
</organism>
<evidence type="ECO:0000313" key="3">
    <source>
        <dbReference type="EMBL" id="WOK94318.1"/>
    </source>
</evidence>
<dbReference type="Gene3D" id="3.40.50.1820">
    <property type="entry name" value="alpha/beta hydrolase"/>
    <property type="match status" value="1"/>
</dbReference>
<keyword evidence="4" id="KW-1185">Reference proteome</keyword>
<dbReference type="Pfam" id="PF07859">
    <property type="entry name" value="Abhydrolase_3"/>
    <property type="match status" value="1"/>
</dbReference>
<dbReference type="PROSITE" id="PS01174">
    <property type="entry name" value="LIPASE_GDXG_SER"/>
    <property type="match status" value="1"/>
</dbReference>
<dbReference type="InterPro" id="IPR029058">
    <property type="entry name" value="AB_hydrolase_fold"/>
</dbReference>
<dbReference type="AlphaFoldDB" id="A0AAQ3JRS7"/>
<evidence type="ECO:0000259" key="2">
    <source>
        <dbReference type="Pfam" id="PF07859"/>
    </source>
</evidence>
<accession>A0AAQ3JRS7</accession>
<dbReference type="SUPFAM" id="SSF53474">
    <property type="entry name" value="alpha/beta-Hydrolases"/>
    <property type="match status" value="1"/>
</dbReference>
<protein>
    <submittedName>
        <fullName evidence="3">Tuliposide A-converting enzyme 2, chloroplastic-like</fullName>
    </submittedName>
</protein>